<dbReference type="STRING" id="118062.MCBB_0888"/>
<reference evidence="4 5" key="1">
    <citation type="submission" date="2016-08" db="EMBL/GenBank/DDBJ databases">
        <authorList>
            <person name="Seilhamer J.J."/>
        </authorList>
    </citation>
    <scope>NUCLEOTIDE SEQUENCE [LARGE SCALE GENOMIC DNA]</scope>
    <source>
        <strain evidence="4">Buetzberg</strain>
    </source>
</reference>
<evidence type="ECO:0000313" key="5">
    <source>
        <dbReference type="Proteomes" id="UP000094707"/>
    </source>
</evidence>
<dbReference type="Pfam" id="PF03412">
    <property type="entry name" value="Peptidase_C39"/>
    <property type="match status" value="1"/>
</dbReference>
<dbReference type="Proteomes" id="UP000094707">
    <property type="component" value="Chromosome I"/>
</dbReference>
<dbReference type="GeneID" id="30411736"/>
<evidence type="ECO:0000313" key="4">
    <source>
        <dbReference type="EMBL" id="SCG85452.1"/>
    </source>
</evidence>
<dbReference type="InterPro" id="IPR005074">
    <property type="entry name" value="Peptidase_C39"/>
</dbReference>
<dbReference type="KEGG" id="mcub:MCBB_0888"/>
<dbReference type="CDD" id="cd02423">
    <property type="entry name" value="Peptidase_C39G"/>
    <property type="match status" value="1"/>
</dbReference>
<feature type="compositionally biased region" description="Polar residues" evidence="1">
    <location>
        <begin position="249"/>
        <end position="272"/>
    </location>
</feature>
<evidence type="ECO:0000256" key="2">
    <source>
        <dbReference type="SAM" id="Phobius"/>
    </source>
</evidence>
<dbReference type="GO" id="GO:0006508">
    <property type="term" value="P:proteolysis"/>
    <property type="evidence" value="ECO:0007669"/>
    <property type="project" value="InterPro"/>
</dbReference>
<dbReference type="GO" id="GO:0016020">
    <property type="term" value="C:membrane"/>
    <property type="evidence" value="ECO:0007669"/>
    <property type="project" value="InterPro"/>
</dbReference>
<dbReference type="EMBL" id="LT607756">
    <property type="protein sequence ID" value="SCG85452.1"/>
    <property type="molecule type" value="Genomic_DNA"/>
</dbReference>
<evidence type="ECO:0000259" key="3">
    <source>
        <dbReference type="PROSITE" id="PS50990"/>
    </source>
</evidence>
<evidence type="ECO:0000256" key="1">
    <source>
        <dbReference type="SAM" id="MobiDB-lite"/>
    </source>
</evidence>
<feature type="transmembrane region" description="Helical" evidence="2">
    <location>
        <begin position="331"/>
        <end position="353"/>
    </location>
</feature>
<feature type="region of interest" description="Disordered" evidence="1">
    <location>
        <begin position="234"/>
        <end position="272"/>
    </location>
</feature>
<dbReference type="PROSITE" id="PS50990">
    <property type="entry name" value="PEPTIDASE_C39"/>
    <property type="match status" value="1"/>
</dbReference>
<name>A0A1D3L1B3_9EURY</name>
<dbReference type="RefSeq" id="WP_071906611.1">
    <property type="nucleotide sequence ID" value="NZ_LT607756.1"/>
</dbReference>
<keyword evidence="5" id="KW-1185">Reference proteome</keyword>
<protein>
    <recommendedName>
        <fullName evidence="3">Peptidase C39 domain-containing protein</fullName>
    </recommendedName>
</protein>
<proteinExistence type="predicted"/>
<accession>A0A1D3L1B3</accession>
<keyword evidence="2" id="KW-0472">Membrane</keyword>
<dbReference type="GO" id="GO:0005524">
    <property type="term" value="F:ATP binding"/>
    <property type="evidence" value="ECO:0007669"/>
    <property type="project" value="InterPro"/>
</dbReference>
<feature type="domain" description="Peptidase C39" evidence="3">
    <location>
        <begin position="106"/>
        <end position="225"/>
    </location>
</feature>
<keyword evidence="2" id="KW-1133">Transmembrane helix</keyword>
<gene>
    <name evidence="4" type="ORF">MCBB_0888</name>
</gene>
<keyword evidence="2" id="KW-0812">Transmembrane</keyword>
<dbReference type="Gene3D" id="3.90.70.10">
    <property type="entry name" value="Cysteine proteinases"/>
    <property type="match status" value="1"/>
</dbReference>
<dbReference type="AlphaFoldDB" id="A0A1D3L1B3"/>
<dbReference type="GO" id="GO:0008233">
    <property type="term" value="F:peptidase activity"/>
    <property type="evidence" value="ECO:0007669"/>
    <property type="project" value="InterPro"/>
</dbReference>
<sequence>MKRIAALLIATVILCATPSLAVAVSADSQNSNLINLRGKGTDTELDDPEFEIPIENETADLTAPIEENITSDIIQEDNSSLKITEEETNEDSLSDVPSNTTGVVMQTTNYTCGPASLATVLNNLGFNATEMELAALAGTDENGTTMYGLLQAARSKGLNATGMKISSNDLKSNNIVYMTVNGGAHYSVIRSINNETVLLADPSLGNINITREEFEEQYNGYAMVVDDPKASALEESAVNSENNPDKSSGDSAPETPINTCNDANSTLANPQNRTLSQDEMMEIKGKNWKYRLKKKAKNKKKKKKWKAPKVRWSYKWKGWGRVKNRVYYGRWMYVGAFGMVGAIGAGGWGYCGLPAAMGAWHKGAKEYMNHLNEVN</sequence>
<organism evidence="4 5">
    <name type="scientific">Methanobacterium congolense</name>
    <dbReference type="NCBI Taxonomy" id="118062"/>
    <lineage>
        <taxon>Archaea</taxon>
        <taxon>Methanobacteriati</taxon>
        <taxon>Methanobacteriota</taxon>
        <taxon>Methanomada group</taxon>
        <taxon>Methanobacteria</taxon>
        <taxon>Methanobacteriales</taxon>
        <taxon>Methanobacteriaceae</taxon>
        <taxon>Methanobacterium</taxon>
    </lineage>
</organism>